<dbReference type="RefSeq" id="NP_203450.1">
    <property type="nucleotide sequence ID" value="NC_003085.1"/>
</dbReference>
<organism evidence="1 2">
    <name type="scientific">Myxococcus phage Mx8</name>
    <dbReference type="NCBI Taxonomy" id="49964"/>
    <lineage>
        <taxon>Viruses</taxon>
        <taxon>Duplodnaviria</taxon>
        <taxon>Heunggongvirae</taxon>
        <taxon>Uroviricota</taxon>
        <taxon>Caudoviricetes</taxon>
        <taxon>Myxoctovirus</taxon>
        <taxon>Myxoctovirus Mx8</taxon>
    </lineage>
</organism>
<evidence type="ECO:0000313" key="1">
    <source>
        <dbReference type="EMBL" id="AAK94371.1"/>
    </source>
</evidence>
<evidence type="ECO:0000313" key="2">
    <source>
        <dbReference type="Proteomes" id="UP000002093"/>
    </source>
</evidence>
<reference evidence="1 2" key="1">
    <citation type="submission" date="2001-06" db="EMBL/GenBank/DDBJ databases">
        <title>Genome organization of temperate Myxococcus phage Mx8.</title>
        <authorList>
            <person name="Youderian P."/>
            <person name="Walthers D."/>
            <person name="Salmi D."/>
            <person name="Magrini V."/>
            <person name="Hartzell P.L."/>
        </authorList>
    </citation>
    <scope>NUCLEOTIDE SEQUENCE [LARGE SCALE GENOMIC DNA]</scope>
</reference>
<sequence length="94" mass="9766">MSTLNIGKTCAECLQDGRCLSTCYTQGGGLGLATGFKPSDARTVVVATRALPDDAPAVAIVVCGGPQTVVNVIRSDAARLLARFINEKANEAER</sequence>
<dbReference type="Proteomes" id="UP000002093">
    <property type="component" value="Segment"/>
</dbReference>
<keyword evidence="2" id="KW-1185">Reference proteome</keyword>
<proteinExistence type="predicted"/>
<dbReference type="KEGG" id="vg:921737"/>
<dbReference type="EMBL" id="AF396866">
    <property type="protein sequence ID" value="AAK94371.1"/>
    <property type="molecule type" value="Genomic_DNA"/>
</dbReference>
<name>Q94MT3_9CAUD</name>
<dbReference type="GeneID" id="921737"/>
<accession>Q94MT3</accession>
<protein>
    <submittedName>
        <fullName evidence="1">p36</fullName>
    </submittedName>
</protein>